<evidence type="ECO:0000256" key="1">
    <source>
        <dbReference type="RuleBase" id="RU363044"/>
    </source>
</evidence>
<name>A0A8H7QH30_9FUNG</name>
<sequence>MSKLRVPKLCLNNGFHYAPIPECLSKLNRIEERLVAPRHVFQSLWTVAGQGGQFRHRGAIVNIPVNVDTTVSQLPRKWSDTNIIAVKLARKMSIQKNYMEGNVNVDNVWEAVLYLMNSTVYKKHNITINRDWLETLAEALNEEDISLNSEQTDCDDLESNGITEDDIPVGASETFFSGADGIRMAPGDGATPLSLLTDEDSEPSIFKSMVRHPDRRAVTTEVSVMMRKSRSGSGAEVNASTALDEEKLQKIIVILKKVVDGEDVTEEEAARISSADVYRLIQSDAPTCSRYFDRRFHHLKSTWKPPHGPFGYYAMKDYYYRIEFQNRGSPHVHMMAWLKDAPICDPEKNNESDVCQFADQIISCKKVGNTEDPVLASLVESRQTHRHSHTCWKKGIRFGVKICRFGIPFFPMDQTRVVHPFLDYDCLTGDEIETKEEYAKSGKKIRKYLEENQAILLNSSMTFDDFLSELDMDLEHYLKAIQTTISCSKVMLKRSVAEIIINNYSPLILSMHRANIDIQYIMDPYACYSIEEGSPTKTILINLTSKFYNLNEVSAQEASYNLLQLKMVETSAKTIYIPTGPESSRSSMLKPKAQLEQLPENSTDRMTTHSLMKISILSKVPTMSTVTGYKLKNDTGYVKKRGRPKIIKYFRNNIEKDPDSYFYSVIMLYFPWYDQKNDLDDVNCKLLFEEHSEQIYENMSEFSKIPDQTVLNYMEQADMRQEGGECLNEEELEEPVDENNMNDFSMYTMPDETDINLQTRSGTDTQSRERSSASSTPSSEGFARPDKLDNTSLLSLLNCEQRNCFNHIINHVRHEDCKLTPVHLFITGGAGTGKSLLIRALYQSLIRFYDEDRDGDLQKSSVALCAFTGEAAYNINGQTIHSLFHLPINQEDINYLSADVSNSLSVEMSELKVVILDEISMISSRQFLWIDKQLRDIFRNDKPFGGLHMLVFGDFLQLPPVHDSAIHSGFPKNPTKHLRVTELWHSFHIHRLTQIMRQRDDAKFALALNNMARVPAHAIDRGNLVRLHPTNALVNQCNEETVSIMKTERFVSIAFDQFHGQGGNVAGRKALLDYASNSDLPYQKTGVLATKLQLQLEARYMITCKIDTLDGLVNVTTGYLKKVDLGLPFPMVLAEALTMHKSQGATYQNDVLDLSKGPLPTRSSLYVACSRATSADGFLIIKNDAFKPTLPPKSTENISLELIRQESVKLNPVFLHLQDLNKNRMQLISHNVQSLAAHVNQITTDNVYSCSDILLFNETWITHNHDIQIPDFVEAGRVDVVGDNPKPYGSVCYINNRVLKDIGSYDVIEQLWRDDEGSISIAGFVSDSLSALSLYISPRCNLTSALMELDNCLCKLNCEKIILGGDFNVDLSKASPKRTVLYEMFCRYNLKSALPDVFSTTNKGVVF</sequence>
<dbReference type="Gene3D" id="3.40.50.300">
    <property type="entry name" value="P-loop containing nucleotide triphosphate hydrolases"/>
    <property type="match status" value="2"/>
</dbReference>
<dbReference type="InterPro" id="IPR025476">
    <property type="entry name" value="Helitron_helicase-like"/>
</dbReference>
<dbReference type="InterPro" id="IPR010285">
    <property type="entry name" value="DNA_helicase_pif1-like_DEAD"/>
</dbReference>
<dbReference type="SUPFAM" id="SSF56219">
    <property type="entry name" value="DNase I-like"/>
    <property type="match status" value="1"/>
</dbReference>
<dbReference type="GO" id="GO:0005524">
    <property type="term" value="F:ATP binding"/>
    <property type="evidence" value="ECO:0007669"/>
    <property type="project" value="UniProtKB-KW"/>
</dbReference>
<protein>
    <recommendedName>
        <fullName evidence="1">ATP-dependent DNA helicase</fullName>
        <ecNumber evidence="1">5.6.2.3</ecNumber>
    </recommendedName>
</protein>
<dbReference type="InterPro" id="IPR051055">
    <property type="entry name" value="PIF1_helicase"/>
</dbReference>
<dbReference type="Pfam" id="PF05970">
    <property type="entry name" value="PIF1"/>
    <property type="match status" value="1"/>
</dbReference>
<dbReference type="InterPro" id="IPR036691">
    <property type="entry name" value="Endo/exonu/phosph_ase_sf"/>
</dbReference>
<dbReference type="EMBL" id="JAEPRD010000284">
    <property type="protein sequence ID" value="KAG2192542.1"/>
    <property type="molecule type" value="Genomic_DNA"/>
</dbReference>
<dbReference type="PANTHER" id="PTHR47642">
    <property type="entry name" value="ATP-DEPENDENT DNA HELICASE"/>
    <property type="match status" value="1"/>
</dbReference>
<organism evidence="4 5">
    <name type="scientific">Mucor saturninus</name>
    <dbReference type="NCBI Taxonomy" id="64648"/>
    <lineage>
        <taxon>Eukaryota</taxon>
        <taxon>Fungi</taxon>
        <taxon>Fungi incertae sedis</taxon>
        <taxon>Mucoromycota</taxon>
        <taxon>Mucoromycotina</taxon>
        <taxon>Mucoromycetes</taxon>
        <taxon>Mucorales</taxon>
        <taxon>Mucorineae</taxon>
        <taxon>Mucoraceae</taxon>
        <taxon>Mucor</taxon>
    </lineage>
</organism>
<comment type="catalytic activity">
    <reaction evidence="1">
        <text>ATP + H2O = ADP + phosphate + H(+)</text>
        <dbReference type="Rhea" id="RHEA:13065"/>
        <dbReference type="ChEBI" id="CHEBI:15377"/>
        <dbReference type="ChEBI" id="CHEBI:15378"/>
        <dbReference type="ChEBI" id="CHEBI:30616"/>
        <dbReference type="ChEBI" id="CHEBI:43474"/>
        <dbReference type="ChEBI" id="CHEBI:456216"/>
        <dbReference type="EC" id="5.6.2.3"/>
    </reaction>
</comment>
<evidence type="ECO:0000313" key="5">
    <source>
        <dbReference type="Proteomes" id="UP000603453"/>
    </source>
</evidence>
<dbReference type="Gene3D" id="3.60.10.10">
    <property type="entry name" value="Endonuclease/exonuclease/phosphatase"/>
    <property type="match status" value="1"/>
</dbReference>
<evidence type="ECO:0000256" key="2">
    <source>
        <dbReference type="SAM" id="MobiDB-lite"/>
    </source>
</evidence>
<keyword evidence="1" id="KW-0378">Hydrolase</keyword>
<dbReference type="GO" id="GO:0006310">
    <property type="term" value="P:DNA recombination"/>
    <property type="evidence" value="ECO:0007669"/>
    <property type="project" value="UniProtKB-KW"/>
</dbReference>
<keyword evidence="1" id="KW-0067">ATP-binding</keyword>
<feature type="compositionally biased region" description="Polar residues" evidence="2">
    <location>
        <begin position="755"/>
        <end position="765"/>
    </location>
</feature>
<reference evidence="4" key="1">
    <citation type="submission" date="2020-12" db="EMBL/GenBank/DDBJ databases">
        <title>Metabolic potential, ecology and presence of endohyphal bacteria is reflected in genomic diversity of Mucoromycotina.</title>
        <authorList>
            <person name="Muszewska A."/>
            <person name="Okrasinska A."/>
            <person name="Steczkiewicz K."/>
            <person name="Drgas O."/>
            <person name="Orlowska M."/>
            <person name="Perlinska-Lenart U."/>
            <person name="Aleksandrzak-Piekarczyk T."/>
            <person name="Szatraj K."/>
            <person name="Zielenkiewicz U."/>
            <person name="Pilsyk S."/>
            <person name="Malc E."/>
            <person name="Mieczkowski P."/>
            <person name="Kruszewska J.S."/>
            <person name="Biernat P."/>
            <person name="Pawlowska J."/>
        </authorList>
    </citation>
    <scope>NUCLEOTIDE SEQUENCE</scope>
    <source>
        <strain evidence="4">WA0000017839</strain>
    </source>
</reference>
<dbReference type="InterPro" id="IPR027417">
    <property type="entry name" value="P-loop_NTPase"/>
</dbReference>
<dbReference type="Pfam" id="PF20209">
    <property type="entry name" value="DUF6570"/>
    <property type="match status" value="1"/>
</dbReference>
<evidence type="ECO:0000313" key="4">
    <source>
        <dbReference type="EMBL" id="KAG2192542.1"/>
    </source>
</evidence>
<feature type="domain" description="AAA+ ATPase" evidence="3">
    <location>
        <begin position="820"/>
        <end position="1112"/>
    </location>
</feature>
<dbReference type="SUPFAM" id="SSF52540">
    <property type="entry name" value="P-loop containing nucleoside triphosphate hydrolases"/>
    <property type="match status" value="2"/>
</dbReference>
<keyword evidence="1" id="KW-0347">Helicase</keyword>
<dbReference type="InterPro" id="IPR003593">
    <property type="entry name" value="AAA+_ATPase"/>
</dbReference>
<dbReference type="GO" id="GO:0006281">
    <property type="term" value="P:DNA repair"/>
    <property type="evidence" value="ECO:0007669"/>
    <property type="project" value="UniProtKB-KW"/>
</dbReference>
<dbReference type="GO" id="GO:0016787">
    <property type="term" value="F:hydrolase activity"/>
    <property type="evidence" value="ECO:0007669"/>
    <property type="project" value="UniProtKB-KW"/>
</dbReference>
<dbReference type="CDD" id="cd18809">
    <property type="entry name" value="SF1_C_RecD"/>
    <property type="match status" value="1"/>
</dbReference>
<keyword evidence="5" id="KW-1185">Reference proteome</keyword>
<dbReference type="GO" id="GO:0043139">
    <property type="term" value="F:5'-3' DNA helicase activity"/>
    <property type="evidence" value="ECO:0007669"/>
    <property type="project" value="UniProtKB-EC"/>
</dbReference>
<dbReference type="Proteomes" id="UP000603453">
    <property type="component" value="Unassembled WGS sequence"/>
</dbReference>
<dbReference type="OrthoDB" id="2288986at2759"/>
<keyword evidence="1" id="KW-0227">DNA damage</keyword>
<evidence type="ECO:0000259" key="3">
    <source>
        <dbReference type="SMART" id="SM00382"/>
    </source>
</evidence>
<comment type="cofactor">
    <cofactor evidence="1">
        <name>Mg(2+)</name>
        <dbReference type="ChEBI" id="CHEBI:18420"/>
    </cofactor>
</comment>
<feature type="region of interest" description="Disordered" evidence="2">
    <location>
        <begin position="740"/>
        <end position="786"/>
    </location>
</feature>
<accession>A0A8H7QH30</accession>
<keyword evidence="1" id="KW-0547">Nucleotide-binding</keyword>
<comment type="similarity">
    <text evidence="1">Belongs to the helicase family.</text>
</comment>
<dbReference type="EC" id="5.6.2.3" evidence="1"/>
<keyword evidence="1" id="KW-0234">DNA repair</keyword>
<keyword evidence="1" id="KW-0233">DNA recombination</keyword>
<proteinExistence type="inferred from homology"/>
<comment type="caution">
    <text evidence="4">The sequence shown here is derived from an EMBL/GenBank/DDBJ whole genome shotgun (WGS) entry which is preliminary data.</text>
</comment>
<dbReference type="GO" id="GO:0000723">
    <property type="term" value="P:telomere maintenance"/>
    <property type="evidence" value="ECO:0007669"/>
    <property type="project" value="InterPro"/>
</dbReference>
<gene>
    <name evidence="4" type="ORF">INT47_011655</name>
</gene>
<dbReference type="InterPro" id="IPR046700">
    <property type="entry name" value="DUF6570"/>
</dbReference>
<dbReference type="SMART" id="SM00382">
    <property type="entry name" value="AAA"/>
    <property type="match status" value="1"/>
</dbReference>
<dbReference type="Pfam" id="PF14214">
    <property type="entry name" value="Helitron_like_N"/>
    <property type="match status" value="1"/>
</dbReference>
<dbReference type="PANTHER" id="PTHR47642:SF5">
    <property type="entry name" value="ATP-DEPENDENT DNA HELICASE"/>
    <property type="match status" value="1"/>
</dbReference>